<evidence type="ECO:0000313" key="1">
    <source>
        <dbReference type="EMBL" id="WMV22934.1"/>
    </source>
</evidence>
<dbReference type="AlphaFoldDB" id="A0AAF0QFW3"/>
<protein>
    <submittedName>
        <fullName evidence="1">Uncharacterized protein</fullName>
    </submittedName>
</protein>
<dbReference type="Proteomes" id="UP001234989">
    <property type="component" value="Chromosome 4"/>
</dbReference>
<sequence>MKVKLEKLVWLLAGNIMKMEKKCFVRVWSKPSILRRIQSLGKRLKDIF</sequence>
<name>A0AAF0QFW3_SOLVR</name>
<evidence type="ECO:0000313" key="2">
    <source>
        <dbReference type="Proteomes" id="UP001234989"/>
    </source>
</evidence>
<organism evidence="1 2">
    <name type="scientific">Solanum verrucosum</name>
    <dbReference type="NCBI Taxonomy" id="315347"/>
    <lineage>
        <taxon>Eukaryota</taxon>
        <taxon>Viridiplantae</taxon>
        <taxon>Streptophyta</taxon>
        <taxon>Embryophyta</taxon>
        <taxon>Tracheophyta</taxon>
        <taxon>Spermatophyta</taxon>
        <taxon>Magnoliopsida</taxon>
        <taxon>eudicotyledons</taxon>
        <taxon>Gunneridae</taxon>
        <taxon>Pentapetalae</taxon>
        <taxon>asterids</taxon>
        <taxon>lamiids</taxon>
        <taxon>Solanales</taxon>
        <taxon>Solanaceae</taxon>
        <taxon>Solanoideae</taxon>
        <taxon>Solaneae</taxon>
        <taxon>Solanum</taxon>
    </lineage>
</organism>
<reference evidence="1" key="1">
    <citation type="submission" date="2023-08" db="EMBL/GenBank/DDBJ databases">
        <title>A de novo genome assembly of Solanum verrucosum Schlechtendal, a Mexican diploid species geographically isolated from the other diploid A-genome species in potato relatives.</title>
        <authorList>
            <person name="Hosaka K."/>
        </authorList>
    </citation>
    <scope>NUCLEOTIDE SEQUENCE</scope>
    <source>
        <tissue evidence="1">Young leaves</tissue>
    </source>
</reference>
<proteinExistence type="predicted"/>
<keyword evidence="2" id="KW-1185">Reference proteome</keyword>
<gene>
    <name evidence="1" type="ORF">MTR67_016319</name>
</gene>
<dbReference type="EMBL" id="CP133615">
    <property type="protein sequence ID" value="WMV22934.1"/>
    <property type="molecule type" value="Genomic_DNA"/>
</dbReference>
<accession>A0AAF0QFW3</accession>